<evidence type="ECO:0000313" key="3">
    <source>
        <dbReference type="Proteomes" id="UP000198916"/>
    </source>
</evidence>
<dbReference type="STRING" id="332977.SAMN05421740_112107"/>
<organism evidence="2 3">
    <name type="scientific">Parapedobacter koreensis</name>
    <dbReference type="NCBI Taxonomy" id="332977"/>
    <lineage>
        <taxon>Bacteria</taxon>
        <taxon>Pseudomonadati</taxon>
        <taxon>Bacteroidota</taxon>
        <taxon>Sphingobacteriia</taxon>
        <taxon>Sphingobacteriales</taxon>
        <taxon>Sphingobacteriaceae</taxon>
        <taxon>Parapedobacter</taxon>
    </lineage>
</organism>
<dbReference type="Proteomes" id="UP000198916">
    <property type="component" value="Unassembled WGS sequence"/>
</dbReference>
<evidence type="ECO:0008006" key="4">
    <source>
        <dbReference type="Google" id="ProtNLM"/>
    </source>
</evidence>
<name>A0A1H7TVW1_9SPHI</name>
<evidence type="ECO:0000256" key="1">
    <source>
        <dbReference type="SAM" id="SignalP"/>
    </source>
</evidence>
<evidence type="ECO:0000313" key="2">
    <source>
        <dbReference type="EMBL" id="SEL88628.1"/>
    </source>
</evidence>
<sequence>MKTIHIIQKTAGKISLLLAPCLIGCLLALQAYAQPASSQADTSAASTSNPLPRWTFNINPLGLLQFGPIAQGEFKISKQGYLVPHIRIPYLGVLYHVVNWDDQSDDVAVSPLALGLGAGYKTLFPVEKGAWYVGGALDYSFGSSTGYDMGDWESHFQNIAIMSNGGFRWRSATKRSVLSVGAYVGVSLPIQDEWSGSSGSGDDRTVLPMAMLELSFGWEHK</sequence>
<gene>
    <name evidence="2" type="ORF">SAMN05421740_112107</name>
</gene>
<keyword evidence="1" id="KW-0732">Signal</keyword>
<dbReference type="OrthoDB" id="9942438at2"/>
<accession>A0A1H7TVW1</accession>
<keyword evidence="3" id="KW-1185">Reference proteome</keyword>
<dbReference type="AlphaFoldDB" id="A0A1H7TVW1"/>
<feature type="chain" id="PRO_5011468506" description="Outer membrane protein beta-barrel domain-containing protein" evidence="1">
    <location>
        <begin position="34"/>
        <end position="221"/>
    </location>
</feature>
<reference evidence="3" key="1">
    <citation type="submission" date="2016-10" db="EMBL/GenBank/DDBJ databases">
        <authorList>
            <person name="Varghese N."/>
            <person name="Submissions S."/>
        </authorList>
    </citation>
    <scope>NUCLEOTIDE SEQUENCE [LARGE SCALE GENOMIC DNA]</scope>
    <source>
        <strain evidence="3">Jip14</strain>
    </source>
</reference>
<proteinExistence type="predicted"/>
<dbReference type="RefSeq" id="WP_090608940.1">
    <property type="nucleotide sequence ID" value="NZ_FNZR01000012.1"/>
</dbReference>
<dbReference type="EMBL" id="FNZR01000012">
    <property type="protein sequence ID" value="SEL88628.1"/>
    <property type="molecule type" value="Genomic_DNA"/>
</dbReference>
<protein>
    <recommendedName>
        <fullName evidence="4">Outer membrane protein beta-barrel domain-containing protein</fullName>
    </recommendedName>
</protein>
<feature type="signal peptide" evidence="1">
    <location>
        <begin position="1"/>
        <end position="33"/>
    </location>
</feature>